<feature type="domain" description="DUF4034" evidence="2">
    <location>
        <begin position="47"/>
        <end position="170"/>
    </location>
</feature>
<name>A0A2G7SWE6_9FLAO</name>
<feature type="chain" id="PRO_5013781934" description="DUF4034 domain-containing protein" evidence="1">
    <location>
        <begin position="28"/>
        <end position="287"/>
    </location>
</feature>
<reference evidence="3" key="1">
    <citation type="submission" date="2017-10" db="EMBL/GenBank/DDBJ databases">
        <title>Chryseobacterium sp. B5 is a hydrocarbonoclastic and plant growth promoting bacterium.</title>
        <authorList>
            <person name="Thijs S."/>
            <person name="Gkorezis P."/>
            <person name="Van Hamme J."/>
        </authorList>
    </citation>
    <scope>NUCLEOTIDE SEQUENCE</scope>
    <source>
        <strain evidence="3">B5</strain>
    </source>
</reference>
<dbReference type="AlphaFoldDB" id="A0A2G7SWE6"/>
<gene>
    <name evidence="3" type="ORF">CTI11_26535</name>
</gene>
<comment type="caution">
    <text evidence="3">The sequence shown here is derived from an EMBL/GenBank/DDBJ whole genome shotgun (WGS) entry which is preliminary data.</text>
</comment>
<sequence length="287" mass="31083">MTAKTTQTLIRILLATLSLSAATATYAAQCPLIPDGNATLEESERAALLSEFKFEALDKELARKHKKNLSSSGGDLLTMRDLLGLQQLSLQEENVMRMWADQQPKSFFAQLNAGLYYGNKAFGARGNAPASSVTGSQWNSVKQLSAKAQPYLQKAMALDARSALPQTMLIGLAAMENQVGGRTAAQWLQAADQADPKNLAARVNALNYLSPRWGGSLEGLDQMVSQAVKSLPSASAGYLQYNLVLAKASHYEVVEKDKSKAQALYKQAKDMCDNSEAARAGMVRTYQ</sequence>
<dbReference type="InterPro" id="IPR025115">
    <property type="entry name" value="DUF4034"/>
</dbReference>
<proteinExistence type="predicted"/>
<evidence type="ECO:0000259" key="2">
    <source>
        <dbReference type="Pfam" id="PF13226"/>
    </source>
</evidence>
<evidence type="ECO:0000256" key="1">
    <source>
        <dbReference type="SAM" id="SignalP"/>
    </source>
</evidence>
<evidence type="ECO:0000313" key="3">
    <source>
        <dbReference type="EMBL" id="PII31931.1"/>
    </source>
</evidence>
<accession>A0A2G7SWE6</accession>
<feature type="signal peptide" evidence="1">
    <location>
        <begin position="1"/>
        <end position="27"/>
    </location>
</feature>
<dbReference type="EMBL" id="PEKC01000187">
    <property type="protein sequence ID" value="PII31931.1"/>
    <property type="molecule type" value="Genomic_DNA"/>
</dbReference>
<keyword evidence="1" id="KW-0732">Signal</keyword>
<dbReference type="Pfam" id="PF13226">
    <property type="entry name" value="DUF4034"/>
    <property type="match status" value="1"/>
</dbReference>
<organism evidence="3">
    <name type="scientific">Chryseobacterium sp. B5</name>
    <dbReference type="NCBI Taxonomy" id="2050562"/>
    <lineage>
        <taxon>Bacteria</taxon>
        <taxon>Pseudomonadati</taxon>
        <taxon>Bacteroidota</taxon>
        <taxon>Flavobacteriia</taxon>
        <taxon>Flavobacteriales</taxon>
        <taxon>Weeksellaceae</taxon>
        <taxon>Chryseobacterium group</taxon>
        <taxon>Chryseobacterium</taxon>
    </lineage>
</organism>
<protein>
    <recommendedName>
        <fullName evidence="2">DUF4034 domain-containing protein</fullName>
    </recommendedName>
</protein>